<comment type="caution">
    <text evidence="1">The sequence shown here is derived from an EMBL/GenBank/DDBJ whole genome shotgun (WGS) entry which is preliminary data.</text>
</comment>
<sequence length="63" mass="7303">MKKQILKTLTAFSGFKVYQEWDKKDFEDFIEGYGFSLVEMKLVYGGFSPIGVMVGRKVPQEFL</sequence>
<evidence type="ECO:0000313" key="1">
    <source>
        <dbReference type="EMBL" id="EFR33673.1"/>
    </source>
</evidence>
<evidence type="ECO:0000313" key="2">
    <source>
        <dbReference type="Proteomes" id="UP000003705"/>
    </source>
</evidence>
<accession>E4KX27</accession>
<gene>
    <name evidence="1" type="ORF">HMPREF9286_1709</name>
</gene>
<dbReference type="EMBL" id="AENP01000004">
    <property type="protein sequence ID" value="EFR33673.1"/>
    <property type="molecule type" value="Genomic_DNA"/>
</dbReference>
<keyword evidence="2" id="KW-1185">Reference proteome</keyword>
<protein>
    <submittedName>
        <fullName evidence="1">Uncharacterized protein</fullName>
    </submittedName>
</protein>
<reference evidence="1 2" key="1">
    <citation type="submission" date="2010-10" db="EMBL/GenBank/DDBJ databases">
        <authorList>
            <person name="Durkin A.S."/>
            <person name="Madupu R."/>
            <person name="Torralba M."/>
            <person name="Gillis M."/>
            <person name="Methe B."/>
            <person name="Sutton G."/>
            <person name="Nelson K.E."/>
        </authorList>
    </citation>
    <scope>NUCLEOTIDE SEQUENCE [LARGE SCALE GENOMIC DNA]</scope>
    <source>
        <strain evidence="1 2">ACS-146-V-Sch2b</strain>
    </source>
</reference>
<dbReference type="eggNOG" id="ENOG502ZJVK">
    <property type="taxonomic scope" value="Bacteria"/>
</dbReference>
<organism evidence="1 2">
    <name type="scientific">Peptoniphilus harei ACS-146-V-Sch2b</name>
    <dbReference type="NCBI Taxonomy" id="908338"/>
    <lineage>
        <taxon>Bacteria</taxon>
        <taxon>Bacillati</taxon>
        <taxon>Bacillota</taxon>
        <taxon>Tissierellia</taxon>
        <taxon>Tissierellales</taxon>
        <taxon>Peptoniphilaceae</taxon>
        <taxon>Peptoniphilus</taxon>
    </lineage>
</organism>
<dbReference type="Proteomes" id="UP000003705">
    <property type="component" value="Unassembled WGS sequence"/>
</dbReference>
<proteinExistence type="predicted"/>
<name>E4KX27_9FIRM</name>
<dbReference type="AlphaFoldDB" id="E4KX27"/>